<feature type="domain" description="Pseudouridine synthase RsuA/RluA-like" evidence="8">
    <location>
        <begin position="89"/>
        <end position="244"/>
    </location>
</feature>
<dbReference type="Gene3D" id="3.30.2350.10">
    <property type="entry name" value="Pseudouridine synthase"/>
    <property type="match status" value="1"/>
</dbReference>
<evidence type="ECO:0000256" key="3">
    <source>
        <dbReference type="ARBA" id="ARBA00022884"/>
    </source>
</evidence>
<dbReference type="EMBL" id="QXWZ01000002">
    <property type="protein sequence ID" value="NBI77597.1"/>
    <property type="molecule type" value="Genomic_DNA"/>
</dbReference>
<evidence type="ECO:0000256" key="7">
    <source>
        <dbReference type="RuleBase" id="RU362028"/>
    </source>
</evidence>
<keyword evidence="4 7" id="KW-0413">Isomerase</keyword>
<dbReference type="PROSITE" id="PS01129">
    <property type="entry name" value="PSI_RLU"/>
    <property type="match status" value="1"/>
</dbReference>
<sequence>MNRLCYTSEESDAGARADRWLADAAAGLLTRSAIQKLCDCKAVRVGEKTVSKNDRLRGGETFTIDVPDAQPLDIAPQDIPIEIVYEDGDLLVVNKPKGMVVHPAPGHPNGTLVNALLYHCQGRLSSINGVIRPGIVHRIDKDTSGLLIVAKNDAAHGALAEQIRTHSFTRIYNAVVYGGFSADEGTIDAPIGRSQNDRKKMCVTDKNAREAVTHYQVLERLGRFTWLKLRLETGRTHQIRVHMAYIGHPVAGDPVYGPQKAITSLHGQCLHARVIGFHHPRTGAYMELSSELPDYFSVFLTSLRQN</sequence>
<feature type="active site" evidence="5">
    <location>
        <position position="140"/>
    </location>
</feature>
<name>A0A845RE90_9FIRM</name>
<dbReference type="PROSITE" id="PS50889">
    <property type="entry name" value="S4"/>
    <property type="match status" value="1"/>
</dbReference>
<dbReference type="Pfam" id="PF00849">
    <property type="entry name" value="PseudoU_synth_2"/>
    <property type="match status" value="1"/>
</dbReference>
<dbReference type="EC" id="5.4.99.-" evidence="7"/>
<dbReference type="PANTHER" id="PTHR21600">
    <property type="entry name" value="MITOCHONDRIAL RNA PSEUDOURIDINE SYNTHASE"/>
    <property type="match status" value="1"/>
</dbReference>
<dbReference type="GO" id="GO:0009982">
    <property type="term" value="F:pseudouridine synthase activity"/>
    <property type="evidence" value="ECO:0007669"/>
    <property type="project" value="InterPro"/>
</dbReference>
<dbReference type="GO" id="GO:0003723">
    <property type="term" value="F:RNA binding"/>
    <property type="evidence" value="ECO:0007669"/>
    <property type="project" value="UniProtKB-KW"/>
</dbReference>
<evidence type="ECO:0000256" key="4">
    <source>
        <dbReference type="ARBA" id="ARBA00023235"/>
    </source>
</evidence>
<dbReference type="Gene3D" id="3.10.290.10">
    <property type="entry name" value="RNA-binding S4 domain"/>
    <property type="match status" value="1"/>
</dbReference>
<dbReference type="CDD" id="cd00165">
    <property type="entry name" value="S4"/>
    <property type="match status" value="1"/>
</dbReference>
<protein>
    <recommendedName>
        <fullName evidence="7">Pseudouridine synthase</fullName>
        <ecNumber evidence="7">5.4.99.-</ecNumber>
    </recommendedName>
</protein>
<dbReference type="InterPro" id="IPR020103">
    <property type="entry name" value="PsdUridine_synth_cat_dom_sf"/>
</dbReference>
<dbReference type="InterPro" id="IPR006145">
    <property type="entry name" value="PsdUridine_synth_RsuA/RluA"/>
</dbReference>
<dbReference type="InterPro" id="IPR006224">
    <property type="entry name" value="PsdUridine_synth_RluA-like_CS"/>
</dbReference>
<dbReference type="FunFam" id="3.30.2350.10:FF:000006">
    <property type="entry name" value="Pseudouridine synthase"/>
    <property type="match status" value="1"/>
</dbReference>
<dbReference type="PANTHER" id="PTHR21600:SF44">
    <property type="entry name" value="RIBOSOMAL LARGE SUBUNIT PSEUDOURIDINE SYNTHASE D"/>
    <property type="match status" value="1"/>
</dbReference>
<accession>A0A845RE90</accession>
<dbReference type="OrthoDB" id="9807829at2"/>
<gene>
    <name evidence="9" type="ORF">D3Z39_01690</name>
</gene>
<dbReference type="GO" id="GO:0000455">
    <property type="term" value="P:enzyme-directed rRNA pseudouridine synthesis"/>
    <property type="evidence" value="ECO:0007669"/>
    <property type="project" value="TreeGrafter"/>
</dbReference>
<dbReference type="NCBIfam" id="TIGR00005">
    <property type="entry name" value="rluA_subfam"/>
    <property type="match status" value="1"/>
</dbReference>
<dbReference type="InterPro" id="IPR050188">
    <property type="entry name" value="RluA_PseudoU_synthase"/>
</dbReference>
<comment type="caution">
    <text evidence="9">The sequence shown here is derived from an EMBL/GenBank/DDBJ whole genome shotgun (WGS) entry which is preliminary data.</text>
</comment>
<organism evidence="9 10">
    <name type="scientific">Anaerotruncus colihominis</name>
    <dbReference type="NCBI Taxonomy" id="169435"/>
    <lineage>
        <taxon>Bacteria</taxon>
        <taxon>Bacillati</taxon>
        <taxon>Bacillota</taxon>
        <taxon>Clostridia</taxon>
        <taxon>Eubacteriales</taxon>
        <taxon>Oscillospiraceae</taxon>
        <taxon>Anaerotruncus</taxon>
    </lineage>
</organism>
<reference evidence="9 10" key="1">
    <citation type="submission" date="2018-08" db="EMBL/GenBank/DDBJ databases">
        <title>Murine metabolic-syndrome-specific gut microbial biobank.</title>
        <authorList>
            <person name="Liu C."/>
        </authorList>
    </citation>
    <scope>NUCLEOTIDE SEQUENCE [LARGE SCALE GENOMIC DNA]</scope>
    <source>
        <strain evidence="9 10">X69</strain>
    </source>
</reference>
<dbReference type="CDD" id="cd02869">
    <property type="entry name" value="PseudoU_synth_RluA_like"/>
    <property type="match status" value="1"/>
</dbReference>
<keyword evidence="3 6" id="KW-0694">RNA-binding</keyword>
<evidence type="ECO:0000256" key="6">
    <source>
        <dbReference type="PROSITE-ProRule" id="PRU00182"/>
    </source>
</evidence>
<dbReference type="RefSeq" id="WP_160208336.1">
    <property type="nucleotide sequence ID" value="NZ_JBCLRJ010000002.1"/>
</dbReference>
<comment type="similarity">
    <text evidence="2 7">Belongs to the pseudouridine synthase RluA family.</text>
</comment>
<proteinExistence type="inferred from homology"/>
<evidence type="ECO:0000256" key="1">
    <source>
        <dbReference type="ARBA" id="ARBA00000073"/>
    </source>
</evidence>
<evidence type="ECO:0000256" key="5">
    <source>
        <dbReference type="PIRSR" id="PIRSR606225-1"/>
    </source>
</evidence>
<dbReference type="Proteomes" id="UP000446348">
    <property type="component" value="Unassembled WGS sequence"/>
</dbReference>
<dbReference type="SUPFAM" id="SSF55174">
    <property type="entry name" value="Alpha-L RNA-binding motif"/>
    <property type="match status" value="1"/>
</dbReference>
<dbReference type="InterPro" id="IPR006225">
    <property type="entry name" value="PsdUridine_synth_RluC/D"/>
</dbReference>
<dbReference type="InterPro" id="IPR036986">
    <property type="entry name" value="S4_RNA-bd_sf"/>
</dbReference>
<dbReference type="AlphaFoldDB" id="A0A845RE90"/>
<comment type="catalytic activity">
    <reaction evidence="1 7">
        <text>a uridine in RNA = a pseudouridine in RNA</text>
        <dbReference type="Rhea" id="RHEA:48348"/>
        <dbReference type="Rhea" id="RHEA-COMP:12068"/>
        <dbReference type="Rhea" id="RHEA-COMP:12069"/>
        <dbReference type="ChEBI" id="CHEBI:65314"/>
        <dbReference type="ChEBI" id="CHEBI:65315"/>
    </reaction>
</comment>
<evidence type="ECO:0000313" key="9">
    <source>
        <dbReference type="EMBL" id="NBI77597.1"/>
    </source>
</evidence>
<evidence type="ECO:0000313" key="10">
    <source>
        <dbReference type="Proteomes" id="UP000446348"/>
    </source>
</evidence>
<evidence type="ECO:0000259" key="8">
    <source>
        <dbReference type="Pfam" id="PF00849"/>
    </source>
</evidence>
<dbReference type="SUPFAM" id="SSF55120">
    <property type="entry name" value="Pseudouridine synthase"/>
    <property type="match status" value="1"/>
</dbReference>
<dbReference type="GO" id="GO:0140098">
    <property type="term" value="F:catalytic activity, acting on RNA"/>
    <property type="evidence" value="ECO:0007669"/>
    <property type="project" value="UniProtKB-ARBA"/>
</dbReference>
<evidence type="ECO:0000256" key="2">
    <source>
        <dbReference type="ARBA" id="ARBA00010876"/>
    </source>
</evidence>
<comment type="function">
    <text evidence="7">Responsible for synthesis of pseudouridine from uracil.</text>
</comment>